<proteinExistence type="predicted"/>
<feature type="compositionally biased region" description="Polar residues" evidence="1">
    <location>
        <begin position="1"/>
        <end position="12"/>
    </location>
</feature>
<keyword evidence="2" id="KW-0812">Transmembrane</keyword>
<keyword evidence="4" id="KW-1185">Reference proteome</keyword>
<evidence type="ECO:0000256" key="1">
    <source>
        <dbReference type="SAM" id="MobiDB-lite"/>
    </source>
</evidence>
<evidence type="ECO:0000313" key="4">
    <source>
        <dbReference type="Proteomes" id="UP000186218"/>
    </source>
</evidence>
<name>A0A1N7FXD4_9NOCA</name>
<evidence type="ECO:0000313" key="3">
    <source>
        <dbReference type="EMBL" id="SIS04992.1"/>
    </source>
</evidence>
<protein>
    <submittedName>
        <fullName evidence="3">Uncharacterized protein</fullName>
    </submittedName>
</protein>
<dbReference type="RefSeq" id="WP_143690322.1">
    <property type="nucleotide sequence ID" value="NZ_FTNT01000006.1"/>
</dbReference>
<dbReference type="AlphaFoldDB" id="A0A1N7FXD4"/>
<sequence length="62" mass="6416">MTNTTRTLNSAPTQPPRPHSVSTIAHQGAVTRGDVVNMKLVALALTFAMVLTAVSITIAATA</sequence>
<gene>
    <name evidence="3" type="ORF">SAMN05445060_2376</name>
</gene>
<accession>A0A1N7FXD4</accession>
<dbReference type="EMBL" id="FTNT01000006">
    <property type="protein sequence ID" value="SIS04992.1"/>
    <property type="molecule type" value="Genomic_DNA"/>
</dbReference>
<evidence type="ECO:0000256" key="2">
    <source>
        <dbReference type="SAM" id="Phobius"/>
    </source>
</evidence>
<organism evidence="3 4">
    <name type="scientific">Williamsia sterculiae</name>
    <dbReference type="NCBI Taxonomy" id="1344003"/>
    <lineage>
        <taxon>Bacteria</taxon>
        <taxon>Bacillati</taxon>
        <taxon>Actinomycetota</taxon>
        <taxon>Actinomycetes</taxon>
        <taxon>Mycobacteriales</taxon>
        <taxon>Nocardiaceae</taxon>
        <taxon>Williamsia</taxon>
    </lineage>
</organism>
<reference evidence="3 4" key="1">
    <citation type="submission" date="2017-01" db="EMBL/GenBank/DDBJ databases">
        <authorList>
            <person name="Mah S.A."/>
            <person name="Swanson W.J."/>
            <person name="Moy G.W."/>
            <person name="Vacquier V.D."/>
        </authorList>
    </citation>
    <scope>NUCLEOTIDE SEQUENCE [LARGE SCALE GENOMIC DNA]</scope>
    <source>
        <strain evidence="3 4">CPCC 203464</strain>
    </source>
</reference>
<keyword evidence="2" id="KW-0472">Membrane</keyword>
<feature type="transmembrane region" description="Helical" evidence="2">
    <location>
        <begin position="40"/>
        <end position="60"/>
    </location>
</feature>
<keyword evidence="2" id="KW-1133">Transmembrane helix</keyword>
<feature type="region of interest" description="Disordered" evidence="1">
    <location>
        <begin position="1"/>
        <end position="21"/>
    </location>
</feature>
<dbReference type="Proteomes" id="UP000186218">
    <property type="component" value="Unassembled WGS sequence"/>
</dbReference>